<dbReference type="AlphaFoldDB" id="A0A6J4R8K3"/>
<feature type="signal peptide" evidence="2">
    <location>
        <begin position="1"/>
        <end position="21"/>
    </location>
</feature>
<feature type="coiled-coil region" evidence="1">
    <location>
        <begin position="46"/>
        <end position="100"/>
    </location>
</feature>
<evidence type="ECO:0000313" key="3">
    <source>
        <dbReference type="EMBL" id="CAA9463307.1"/>
    </source>
</evidence>
<sequence length="197" mass="21985">MMRILVRPVLLVVITLALSFATGCSGLSGDPYEQANDYVVEANETIQEHNRLFEEARGTYEEARAAVESGGSSSDDDTIQEEDIEEIAQARETMQEARDTLDGAREPLSEIQDLNVEEEITQYAVLLAEGVDAQIAAENREITFYETLEQDLTLEDNREDTEEILTEIGDGYKEAQNSYDRARELAEANPNLLGEES</sequence>
<organism evidence="3">
    <name type="scientific">uncultured Rubrobacteraceae bacterium</name>
    <dbReference type="NCBI Taxonomy" id="349277"/>
    <lineage>
        <taxon>Bacteria</taxon>
        <taxon>Bacillati</taxon>
        <taxon>Actinomycetota</taxon>
        <taxon>Rubrobacteria</taxon>
        <taxon>Rubrobacterales</taxon>
        <taxon>Rubrobacteraceae</taxon>
        <taxon>environmental samples</taxon>
    </lineage>
</organism>
<proteinExistence type="predicted"/>
<accession>A0A6J4R8K3</accession>
<keyword evidence="1" id="KW-0175">Coiled coil</keyword>
<keyword evidence="2" id="KW-0732">Signal</keyword>
<reference evidence="3" key="1">
    <citation type="submission" date="2020-02" db="EMBL/GenBank/DDBJ databases">
        <authorList>
            <person name="Meier V. D."/>
        </authorList>
    </citation>
    <scope>NUCLEOTIDE SEQUENCE</scope>
    <source>
        <strain evidence="3">AVDCRST_MAG28</strain>
    </source>
</reference>
<name>A0A6J4R8K3_9ACTN</name>
<evidence type="ECO:0000256" key="2">
    <source>
        <dbReference type="SAM" id="SignalP"/>
    </source>
</evidence>
<dbReference type="PROSITE" id="PS51257">
    <property type="entry name" value="PROKAR_LIPOPROTEIN"/>
    <property type="match status" value="1"/>
</dbReference>
<dbReference type="EMBL" id="CADCVE010000092">
    <property type="protein sequence ID" value="CAA9463307.1"/>
    <property type="molecule type" value="Genomic_DNA"/>
</dbReference>
<evidence type="ECO:0008006" key="4">
    <source>
        <dbReference type="Google" id="ProtNLM"/>
    </source>
</evidence>
<evidence type="ECO:0000256" key="1">
    <source>
        <dbReference type="SAM" id="Coils"/>
    </source>
</evidence>
<protein>
    <recommendedName>
        <fullName evidence="4">DUF4398 domain-containing protein</fullName>
    </recommendedName>
</protein>
<feature type="chain" id="PRO_5039583298" description="DUF4398 domain-containing protein" evidence="2">
    <location>
        <begin position="22"/>
        <end position="197"/>
    </location>
</feature>
<gene>
    <name evidence="3" type="ORF">AVDCRST_MAG28-3693</name>
</gene>